<dbReference type="EMBL" id="CM045764">
    <property type="protein sequence ID" value="KAI8006889.1"/>
    <property type="molecule type" value="Genomic_DNA"/>
</dbReference>
<evidence type="ECO:0000313" key="1">
    <source>
        <dbReference type="EMBL" id="KAI8006889.1"/>
    </source>
</evidence>
<evidence type="ECO:0000313" key="2">
    <source>
        <dbReference type="Proteomes" id="UP001060215"/>
    </source>
</evidence>
<keyword evidence="2" id="KW-1185">Reference proteome</keyword>
<protein>
    <submittedName>
        <fullName evidence="1">Paired amphipathic helix protein Sin3-like 4</fullName>
    </submittedName>
</protein>
<gene>
    <name evidence="1" type="ORF">LOK49_LG07G01046</name>
</gene>
<comment type="caution">
    <text evidence="1">The sequence shown here is derived from an EMBL/GenBank/DDBJ whole genome shotgun (WGS) entry which is preliminary data.</text>
</comment>
<organism evidence="1 2">
    <name type="scientific">Camellia lanceoleosa</name>
    <dbReference type="NCBI Taxonomy" id="1840588"/>
    <lineage>
        <taxon>Eukaryota</taxon>
        <taxon>Viridiplantae</taxon>
        <taxon>Streptophyta</taxon>
        <taxon>Embryophyta</taxon>
        <taxon>Tracheophyta</taxon>
        <taxon>Spermatophyta</taxon>
        <taxon>Magnoliopsida</taxon>
        <taxon>eudicotyledons</taxon>
        <taxon>Gunneridae</taxon>
        <taxon>Pentapetalae</taxon>
        <taxon>asterids</taxon>
        <taxon>Ericales</taxon>
        <taxon>Theaceae</taxon>
        <taxon>Camellia</taxon>
    </lineage>
</organism>
<sequence>MPLTQIHTEESLVQTGRSMQEMLKISLPLELQGMQLVLFLKPYSVGVVKYSILGLELDCFTIKLLGGAVGKIESLVEVLNPLDHRHHDHLSSLAGPSLFLLLQQIPRPPPSRQPLPHPPLSLQSTPPCNRSRRNPLCLFATDAWQVLYFPPPLLFVELRSVVFRGFWIMMGGASTQKLTINDALAYLKAVKDIFQDKRDKYDEFLEVMKGFKAQRLKLNLAVGPVSIATSFR</sequence>
<name>A0ACC0H1X6_9ERIC</name>
<proteinExistence type="predicted"/>
<reference evidence="1 2" key="1">
    <citation type="journal article" date="2022" name="Plant J.">
        <title>Chromosome-level genome of Camellia lanceoleosa provides a valuable resource for understanding genome evolution and self-incompatibility.</title>
        <authorList>
            <person name="Gong W."/>
            <person name="Xiao S."/>
            <person name="Wang L."/>
            <person name="Liao Z."/>
            <person name="Chang Y."/>
            <person name="Mo W."/>
            <person name="Hu G."/>
            <person name="Li W."/>
            <person name="Zhao G."/>
            <person name="Zhu H."/>
            <person name="Hu X."/>
            <person name="Ji K."/>
            <person name="Xiang X."/>
            <person name="Song Q."/>
            <person name="Yuan D."/>
            <person name="Jin S."/>
            <person name="Zhang L."/>
        </authorList>
    </citation>
    <scope>NUCLEOTIDE SEQUENCE [LARGE SCALE GENOMIC DNA]</scope>
    <source>
        <strain evidence="1">SQ_2022a</strain>
    </source>
</reference>
<accession>A0ACC0H1X6</accession>
<dbReference type="Proteomes" id="UP001060215">
    <property type="component" value="Chromosome 7"/>
</dbReference>